<sequence length="656" mass="72618">MADFVWTPQALIHYPLIEHVDLSPDGRRVLFTGRTAHLTDSASEFRPQIFLASLDDGQVRPLTVGEGAGQPRWNPDGRHLAFLRKVPDTGQAGLWVMAADGGEAWPLTGAANQIRNPVTRFKWSPDGTRLAFLTVPWDADQEARRQRKEDVRRWREEYDFAHLFVIDFRELAAGTGVGLPAARQLTQGRFTVLDFCWHPDGHTLAFTHRPAPLYDTWPATRLATVPADGSAPPTDLAPIASQQAEPFFSPDGRWIACAVGDDPQGSWPYASHVHLFAADGSDSRPLAPVPDAMPLVMGWAPDGRAVYAINQHGIDTQVMALPVDGSPAQVCLDPSKHVAAWHINQAGLAALVMDDFHEPNSVYVAELAGAHEGRWQRVAQPTAPAFPDNGPLPQVELLHWTTPDGYRIEGILYLPANYDRERDGRLPLLLHVHGGPASVFQRQFAAQPYYYTPAALCERGIAVLRCNPRGSGGYGQEFRFANRRDWGGGDYRDLQQGVDRVIEMGIGDPARLGICGWSYGGFMTSWTITQTDRFKAASIGAAVTNLVSFNGTSDIPSLVPGYFDAEFWEERELYLAHSPIFHVHQVRTPAIIQHGDADERVPLEQGLQFYNGLARRGVPVTLYIYPRQGHAISEPRLLADAIQRNLDWFSEMLTSA</sequence>
<dbReference type="GO" id="GO:0004252">
    <property type="term" value="F:serine-type endopeptidase activity"/>
    <property type="evidence" value="ECO:0007669"/>
    <property type="project" value="TreeGrafter"/>
</dbReference>
<comment type="caution">
    <text evidence="4">The sequence shown here is derived from an EMBL/GenBank/DDBJ whole genome shotgun (WGS) entry which is preliminary data.</text>
</comment>
<evidence type="ECO:0000313" key="5">
    <source>
        <dbReference type="Proteomes" id="UP000317371"/>
    </source>
</evidence>
<evidence type="ECO:0000259" key="3">
    <source>
        <dbReference type="Pfam" id="PF00326"/>
    </source>
</evidence>
<dbReference type="InterPro" id="IPR011659">
    <property type="entry name" value="WD40"/>
</dbReference>
<keyword evidence="5" id="KW-1185">Reference proteome</keyword>
<keyword evidence="1" id="KW-0378">Hydrolase</keyword>
<organism evidence="4 5">
    <name type="scientific">Litorilinea aerophila</name>
    <dbReference type="NCBI Taxonomy" id="1204385"/>
    <lineage>
        <taxon>Bacteria</taxon>
        <taxon>Bacillati</taxon>
        <taxon>Chloroflexota</taxon>
        <taxon>Caldilineae</taxon>
        <taxon>Caldilineales</taxon>
        <taxon>Caldilineaceae</taxon>
        <taxon>Litorilinea</taxon>
    </lineage>
</organism>
<protein>
    <submittedName>
        <fullName evidence="4">S9 family peptidase</fullName>
    </submittedName>
</protein>
<evidence type="ECO:0000313" key="4">
    <source>
        <dbReference type="EMBL" id="TQE96626.1"/>
    </source>
</evidence>
<gene>
    <name evidence="4" type="ORF">FKZ61_06970</name>
</gene>
<dbReference type="Gene3D" id="2.120.10.30">
    <property type="entry name" value="TolB, C-terminal domain"/>
    <property type="match status" value="2"/>
</dbReference>
<dbReference type="PANTHER" id="PTHR42776">
    <property type="entry name" value="SERINE PEPTIDASE S9 FAMILY MEMBER"/>
    <property type="match status" value="1"/>
</dbReference>
<keyword evidence="2" id="KW-0720">Serine protease</keyword>
<name>A0A540VIP2_9CHLR</name>
<proteinExistence type="predicted"/>
<dbReference type="InParanoid" id="A0A540VIP2"/>
<dbReference type="FunCoup" id="A0A540VIP2">
    <property type="interactions" value="18"/>
</dbReference>
<keyword evidence="2" id="KW-0645">Protease</keyword>
<dbReference type="Gene3D" id="3.40.50.1820">
    <property type="entry name" value="alpha/beta hydrolase"/>
    <property type="match status" value="1"/>
</dbReference>
<evidence type="ECO:0000256" key="2">
    <source>
        <dbReference type="ARBA" id="ARBA00022825"/>
    </source>
</evidence>
<feature type="domain" description="Peptidase S9 prolyl oligopeptidase catalytic" evidence="3">
    <location>
        <begin position="453"/>
        <end position="654"/>
    </location>
</feature>
<dbReference type="InterPro" id="IPR011042">
    <property type="entry name" value="6-blade_b-propeller_TolB-like"/>
</dbReference>
<dbReference type="InterPro" id="IPR029058">
    <property type="entry name" value="AB_hydrolase_fold"/>
</dbReference>
<evidence type="ECO:0000256" key="1">
    <source>
        <dbReference type="ARBA" id="ARBA00022801"/>
    </source>
</evidence>
<dbReference type="Pfam" id="PF00326">
    <property type="entry name" value="Peptidase_S9"/>
    <property type="match status" value="1"/>
</dbReference>
<dbReference type="Pfam" id="PF07676">
    <property type="entry name" value="PD40"/>
    <property type="match status" value="2"/>
</dbReference>
<dbReference type="InterPro" id="IPR001375">
    <property type="entry name" value="Peptidase_S9_cat"/>
</dbReference>
<dbReference type="Proteomes" id="UP000317371">
    <property type="component" value="Unassembled WGS sequence"/>
</dbReference>
<dbReference type="PANTHER" id="PTHR42776:SF27">
    <property type="entry name" value="DIPEPTIDYL PEPTIDASE FAMILY MEMBER 6"/>
    <property type="match status" value="1"/>
</dbReference>
<dbReference type="SUPFAM" id="SSF53474">
    <property type="entry name" value="alpha/beta-Hydrolases"/>
    <property type="match status" value="1"/>
</dbReference>
<dbReference type="GO" id="GO:0006508">
    <property type="term" value="P:proteolysis"/>
    <property type="evidence" value="ECO:0007669"/>
    <property type="project" value="InterPro"/>
</dbReference>
<dbReference type="SUPFAM" id="SSF82171">
    <property type="entry name" value="DPP6 N-terminal domain-like"/>
    <property type="match status" value="1"/>
</dbReference>
<dbReference type="EMBL" id="VIGC01000007">
    <property type="protein sequence ID" value="TQE96626.1"/>
    <property type="molecule type" value="Genomic_DNA"/>
</dbReference>
<dbReference type="OrthoDB" id="108903at2"/>
<dbReference type="RefSeq" id="WP_141609368.1">
    <property type="nucleotide sequence ID" value="NZ_VIGC02000007.1"/>
</dbReference>
<dbReference type="AlphaFoldDB" id="A0A540VIP2"/>
<accession>A0A540VIP2</accession>
<reference evidence="4 5" key="1">
    <citation type="submission" date="2019-06" db="EMBL/GenBank/DDBJ databases">
        <title>Genome sequence of Litorilinea aerophila BAA-2444.</title>
        <authorList>
            <person name="Maclea K.S."/>
            <person name="Maurais E.G."/>
            <person name="Iannazzi L.C."/>
        </authorList>
    </citation>
    <scope>NUCLEOTIDE SEQUENCE [LARGE SCALE GENOMIC DNA]</scope>
    <source>
        <strain evidence="4 5">ATCC BAA-2444</strain>
    </source>
</reference>